<dbReference type="RefSeq" id="WP_353548063.1">
    <property type="nucleotide sequence ID" value="NZ_JAGKSB010000024.1"/>
</dbReference>
<dbReference type="InterPro" id="IPR051906">
    <property type="entry name" value="TolC-like"/>
</dbReference>
<keyword evidence="6" id="KW-0472">Membrane</keyword>
<dbReference type="GO" id="GO:1990281">
    <property type="term" value="C:efflux pump complex"/>
    <property type="evidence" value="ECO:0007669"/>
    <property type="project" value="TreeGrafter"/>
</dbReference>
<gene>
    <name evidence="8" type="ORF">J5U18_13495</name>
</gene>
<evidence type="ECO:0000256" key="5">
    <source>
        <dbReference type="ARBA" id="ARBA00022692"/>
    </source>
</evidence>
<dbReference type="Proteomes" id="UP000679691">
    <property type="component" value="Unassembled WGS sequence"/>
</dbReference>
<name>A0A8T4HC60_9SPHI</name>
<dbReference type="EMBL" id="JAGKSB010000024">
    <property type="protein sequence ID" value="MBP3944549.1"/>
    <property type="molecule type" value="Genomic_DNA"/>
</dbReference>
<dbReference type="GO" id="GO:0009279">
    <property type="term" value="C:cell outer membrane"/>
    <property type="evidence" value="ECO:0007669"/>
    <property type="project" value="UniProtKB-SubCell"/>
</dbReference>
<comment type="caution">
    <text evidence="8">The sequence shown here is derived from an EMBL/GenBank/DDBJ whole genome shotgun (WGS) entry which is preliminary data.</text>
</comment>
<keyword evidence="7" id="KW-0998">Cell outer membrane</keyword>
<comment type="similarity">
    <text evidence="2">Belongs to the outer membrane factor (OMF) (TC 1.B.17) family.</text>
</comment>
<keyword evidence="3" id="KW-0813">Transport</keyword>
<dbReference type="GO" id="GO:0015562">
    <property type="term" value="F:efflux transmembrane transporter activity"/>
    <property type="evidence" value="ECO:0007669"/>
    <property type="project" value="InterPro"/>
</dbReference>
<organism evidence="8 9">
    <name type="scientific">Rhinopithecimicrobium faecis</name>
    <dbReference type="NCBI Taxonomy" id="2820698"/>
    <lineage>
        <taxon>Bacteria</taxon>
        <taxon>Pseudomonadati</taxon>
        <taxon>Bacteroidota</taxon>
        <taxon>Sphingobacteriia</taxon>
        <taxon>Sphingobacteriales</taxon>
        <taxon>Sphingobacteriaceae</taxon>
        <taxon>Rhinopithecimicrobium</taxon>
    </lineage>
</organism>
<dbReference type="GO" id="GO:0015288">
    <property type="term" value="F:porin activity"/>
    <property type="evidence" value="ECO:0007669"/>
    <property type="project" value="TreeGrafter"/>
</dbReference>
<dbReference type="PANTHER" id="PTHR30026:SF20">
    <property type="entry name" value="OUTER MEMBRANE PROTEIN TOLC"/>
    <property type="match status" value="1"/>
</dbReference>
<evidence type="ECO:0000256" key="6">
    <source>
        <dbReference type="ARBA" id="ARBA00023136"/>
    </source>
</evidence>
<evidence type="ECO:0000256" key="2">
    <source>
        <dbReference type="ARBA" id="ARBA00007613"/>
    </source>
</evidence>
<evidence type="ECO:0000256" key="7">
    <source>
        <dbReference type="ARBA" id="ARBA00023237"/>
    </source>
</evidence>
<keyword evidence="5" id="KW-0812">Transmembrane</keyword>
<proteinExistence type="inferred from homology"/>
<evidence type="ECO:0000313" key="8">
    <source>
        <dbReference type="EMBL" id="MBP3944549.1"/>
    </source>
</evidence>
<dbReference type="PANTHER" id="PTHR30026">
    <property type="entry name" value="OUTER MEMBRANE PROTEIN TOLC"/>
    <property type="match status" value="1"/>
</dbReference>
<dbReference type="Pfam" id="PF02321">
    <property type="entry name" value="OEP"/>
    <property type="match status" value="2"/>
</dbReference>
<dbReference type="AlphaFoldDB" id="A0A8T4HC60"/>
<evidence type="ECO:0000256" key="3">
    <source>
        <dbReference type="ARBA" id="ARBA00022448"/>
    </source>
</evidence>
<accession>A0A8T4HC60</accession>
<keyword evidence="4" id="KW-1134">Transmembrane beta strand</keyword>
<dbReference type="Gene3D" id="1.20.1600.10">
    <property type="entry name" value="Outer membrane efflux proteins (OEP)"/>
    <property type="match status" value="1"/>
</dbReference>
<reference evidence="8" key="1">
    <citation type="submission" date="2021-03" db="EMBL/GenBank/DDBJ databases">
        <authorList>
            <person name="Lu T."/>
            <person name="Wang Q."/>
            <person name="Han X."/>
        </authorList>
    </citation>
    <scope>NUCLEOTIDE SEQUENCE</scope>
    <source>
        <strain evidence="8">WQ 2009</strain>
    </source>
</reference>
<dbReference type="SUPFAM" id="SSF56954">
    <property type="entry name" value="Outer membrane efflux proteins (OEP)"/>
    <property type="match status" value="1"/>
</dbReference>
<evidence type="ECO:0000256" key="4">
    <source>
        <dbReference type="ARBA" id="ARBA00022452"/>
    </source>
</evidence>
<evidence type="ECO:0000313" key="9">
    <source>
        <dbReference type="Proteomes" id="UP000679691"/>
    </source>
</evidence>
<evidence type="ECO:0000256" key="1">
    <source>
        <dbReference type="ARBA" id="ARBA00004442"/>
    </source>
</evidence>
<keyword evidence="9" id="KW-1185">Reference proteome</keyword>
<dbReference type="InterPro" id="IPR003423">
    <property type="entry name" value="OMP_efflux"/>
</dbReference>
<comment type="subcellular location">
    <subcellularLocation>
        <location evidence="1">Cell outer membrane</location>
    </subcellularLocation>
</comment>
<protein>
    <submittedName>
        <fullName evidence="8">TolC family protein</fullName>
    </submittedName>
</protein>
<sequence>MKLYLVLGWLFGSLTLAYAQEKLTVKEAIAITLENNFDIQLAENTTKIAQENLSLGNAGFLPTVTANLNQNNSLQNLEQIQNSGEVRSMKNAKNNSLNYGLNVGWTIFDGLGMFTRYKVLDETEKRTGIAFKKSVLTQVSDVLSTYYSIVEQKTLLAALDTTIQISADRLKVAENRFEIGKASRLEVLNAQVNLNEDQSNKVRQQAVVKNLKTNLNRLMGRMLTVEFDVLDEVTFQETMLLPNLQAQALTQNPDLQLIAVDKTLAELQLKATKANRLPVIRLNAGYIFSDSESSLGFVKSSNAKGLNYGATIALNVFDGFNQRRNERVSKLQIKSAEILLAQQQQLVESTLLTAFEDYQTNRLLIDLEENNEKIARQNLRITLDKFRIGTVSTVEFRDAQENYINAVARRNAAVSALKRSEIQVEFIAGNLRIAE</sequence>